<proteinExistence type="predicted"/>
<reference evidence="2 3" key="1">
    <citation type="submission" date="2021-10" db="EMBL/GenBank/DDBJ databases">
        <title>Collection of gut derived symbiotic bacterial strains cultured from healthy donors.</title>
        <authorList>
            <person name="Lin H."/>
            <person name="Littmann E."/>
            <person name="Claire K."/>
            <person name="Pamer E."/>
        </authorList>
    </citation>
    <scope>NUCLEOTIDE SEQUENCE [LARGE SCALE GENOMIC DNA]</scope>
    <source>
        <strain evidence="2 3">MSK.17.68</strain>
    </source>
</reference>
<keyword evidence="1 2" id="KW-0808">Transferase</keyword>
<dbReference type="EMBL" id="JAJBMB010000006">
    <property type="protein sequence ID" value="MCB5445998.1"/>
    <property type="molecule type" value="Genomic_DNA"/>
</dbReference>
<name>A0ABS8CX00_9FIRM</name>
<evidence type="ECO:0000256" key="1">
    <source>
        <dbReference type="ARBA" id="ARBA00022679"/>
    </source>
</evidence>
<dbReference type="Gene3D" id="3.90.550.20">
    <property type="match status" value="1"/>
</dbReference>
<dbReference type="SUPFAM" id="SSF53448">
    <property type="entry name" value="Nucleotide-diphospho-sugar transferases"/>
    <property type="match status" value="1"/>
</dbReference>
<dbReference type="InterPro" id="IPR051706">
    <property type="entry name" value="Glycosyltransferase_domain"/>
</dbReference>
<protein>
    <submittedName>
        <fullName evidence="2">Glycosyl transferase</fullName>
    </submittedName>
</protein>
<dbReference type="PANTHER" id="PTHR32385">
    <property type="entry name" value="MANNOSYL PHOSPHORYLINOSITOL CERAMIDE SYNTHASE"/>
    <property type="match status" value="1"/>
</dbReference>
<evidence type="ECO:0000313" key="2">
    <source>
        <dbReference type="EMBL" id="MCB5445998.1"/>
    </source>
</evidence>
<sequence length="265" mass="31730">MIDKVIHYCWFGGNQKSDLINRCIESWKKYCPDYQIIEWNESNFDVNMFDYTRQAYKEKKYAFVSDVARLYVVYNYGGIYLDTDIELKDSLDNFLGYDGWFNWESNLFIATGLGFGAQKGNKLVKDMLEDYKDKKFYKKNGSIDLTPCPKINTLSLLKYNKMIKRDGTTQIYDNVIFCDEKVYNPKLINHQAASWCEKKDEILMNKIYKDRCIKRKLRNPQLIDFLDKHIPNKLFDIYIFFSYDVLENGIIYFLKRKIGWLRRNK</sequence>
<comment type="caution">
    <text evidence="2">The sequence shown here is derived from an EMBL/GenBank/DDBJ whole genome shotgun (WGS) entry which is preliminary data.</text>
</comment>
<gene>
    <name evidence="2" type="ORF">LIP50_07285</name>
</gene>
<dbReference type="GO" id="GO:0016740">
    <property type="term" value="F:transferase activity"/>
    <property type="evidence" value="ECO:0007669"/>
    <property type="project" value="UniProtKB-KW"/>
</dbReference>
<dbReference type="Pfam" id="PF04488">
    <property type="entry name" value="Gly_transf_sug"/>
    <property type="match status" value="1"/>
</dbReference>
<accession>A0ABS8CX00</accession>
<dbReference type="PANTHER" id="PTHR32385:SF15">
    <property type="entry name" value="INOSITOL PHOSPHOCERAMIDE MANNOSYLTRANSFERASE 1"/>
    <property type="match status" value="1"/>
</dbReference>
<keyword evidence="3" id="KW-1185">Reference proteome</keyword>
<dbReference type="InterPro" id="IPR007577">
    <property type="entry name" value="GlycoTrfase_DXD_sugar-bd_CS"/>
</dbReference>
<organism evidence="2 3">
    <name type="scientific">Intestinibacter bartlettii</name>
    <dbReference type="NCBI Taxonomy" id="261299"/>
    <lineage>
        <taxon>Bacteria</taxon>
        <taxon>Bacillati</taxon>
        <taxon>Bacillota</taxon>
        <taxon>Clostridia</taxon>
        <taxon>Peptostreptococcales</taxon>
        <taxon>Peptostreptococcaceae</taxon>
        <taxon>Intestinibacter</taxon>
    </lineage>
</organism>
<dbReference type="InterPro" id="IPR029044">
    <property type="entry name" value="Nucleotide-diphossugar_trans"/>
</dbReference>
<evidence type="ECO:0000313" key="3">
    <source>
        <dbReference type="Proteomes" id="UP001299409"/>
    </source>
</evidence>
<dbReference type="Proteomes" id="UP001299409">
    <property type="component" value="Unassembled WGS sequence"/>
</dbReference>
<dbReference type="RefSeq" id="WP_226924141.1">
    <property type="nucleotide sequence ID" value="NZ_BAABXU010000001.1"/>
</dbReference>